<dbReference type="eggNOG" id="COG2165">
    <property type="taxonomic scope" value="Bacteria"/>
</dbReference>
<dbReference type="InterPro" id="IPR011453">
    <property type="entry name" value="DUF1559"/>
</dbReference>
<proteinExistence type="predicted"/>
<keyword evidence="4" id="KW-1185">Reference proteome</keyword>
<dbReference type="InterPro" id="IPR012902">
    <property type="entry name" value="N_methyl_site"/>
</dbReference>
<dbReference type="HOGENOM" id="CLU_041661_1_1_0"/>
<dbReference type="InterPro" id="IPR045584">
    <property type="entry name" value="Pilin-like"/>
</dbReference>
<organism evidence="3 4">
    <name type="scientific">Chthonomonas calidirosea (strain DSM 23976 / ICMP 18418 / T49)</name>
    <dbReference type="NCBI Taxonomy" id="1303518"/>
    <lineage>
        <taxon>Bacteria</taxon>
        <taxon>Bacillati</taxon>
        <taxon>Armatimonadota</taxon>
        <taxon>Chthonomonadia</taxon>
        <taxon>Chthonomonadales</taxon>
        <taxon>Chthonomonadaceae</taxon>
        <taxon>Chthonomonas</taxon>
    </lineage>
</organism>
<dbReference type="PATRIC" id="fig|1303518.3.peg.1487"/>
<evidence type="ECO:0000313" key="4">
    <source>
        <dbReference type="Proteomes" id="UP000014227"/>
    </source>
</evidence>
<dbReference type="AlphaFoldDB" id="S0EYX1"/>
<dbReference type="KEGG" id="ccz:CCALI_01455"/>
<feature type="domain" description="DUF1559" evidence="2">
    <location>
        <begin position="30"/>
        <end position="107"/>
    </location>
</feature>
<dbReference type="SUPFAM" id="SSF54523">
    <property type="entry name" value="Pili subunits"/>
    <property type="match status" value="1"/>
</dbReference>
<dbReference type="RefSeq" id="WP_016482807.1">
    <property type="nucleotide sequence ID" value="NC_021487.1"/>
</dbReference>
<reference evidence="4" key="1">
    <citation type="submission" date="2013-03" db="EMBL/GenBank/DDBJ databases">
        <title>Genome sequence of Chthonomonas calidirosea, the first sequenced genome from the Armatimonadetes phylum (formally candidate division OP10).</title>
        <authorList>
            <person name="Lee K.C.Y."/>
            <person name="Morgan X.C."/>
            <person name="Dunfield P.F."/>
            <person name="Tamas I."/>
            <person name="Houghton K.M."/>
            <person name="Vyssotski M."/>
            <person name="Ryan J.L.J."/>
            <person name="Lagutin K."/>
            <person name="McDonald I.R."/>
            <person name="Stott M.B."/>
        </authorList>
    </citation>
    <scope>NUCLEOTIDE SEQUENCE [LARGE SCALE GENOMIC DNA]</scope>
    <source>
        <strain evidence="4">DSM 23976 / ICMP 18418 / T49</strain>
    </source>
</reference>
<dbReference type="OrthoDB" id="263171at2"/>
<dbReference type="GO" id="GO:0015627">
    <property type="term" value="C:type II protein secretion system complex"/>
    <property type="evidence" value="ECO:0007669"/>
    <property type="project" value="InterPro"/>
</dbReference>
<protein>
    <submittedName>
        <fullName evidence="3">Prepilin-type N-terminal cleavage/methylation domain</fullName>
    </submittedName>
</protein>
<dbReference type="Pfam" id="PF07963">
    <property type="entry name" value="N_methyl"/>
    <property type="match status" value="1"/>
</dbReference>
<name>S0EYX1_CHTCT</name>
<dbReference type="Proteomes" id="UP000014227">
    <property type="component" value="Chromosome I"/>
</dbReference>
<gene>
    <name evidence="3" type="ORF">CCALI_01455</name>
</gene>
<dbReference type="PRINTS" id="PR00813">
    <property type="entry name" value="BCTERIALGSPG"/>
</dbReference>
<dbReference type="PANTHER" id="PTHR30093">
    <property type="entry name" value="GENERAL SECRETION PATHWAY PROTEIN G"/>
    <property type="match status" value="1"/>
</dbReference>
<accession>S0EYX1</accession>
<dbReference type="GO" id="GO:0015628">
    <property type="term" value="P:protein secretion by the type II secretion system"/>
    <property type="evidence" value="ECO:0007669"/>
    <property type="project" value="InterPro"/>
</dbReference>
<dbReference type="STRING" id="454171.CP488_02640"/>
<evidence type="ECO:0000259" key="2">
    <source>
        <dbReference type="Pfam" id="PF07596"/>
    </source>
</evidence>
<dbReference type="InParanoid" id="S0EYX1"/>
<dbReference type="EMBL" id="HF951689">
    <property type="protein sequence ID" value="CCW35271.1"/>
    <property type="molecule type" value="Genomic_DNA"/>
</dbReference>
<dbReference type="NCBIfam" id="TIGR02532">
    <property type="entry name" value="IV_pilin_GFxxxE"/>
    <property type="match status" value="1"/>
</dbReference>
<keyword evidence="1" id="KW-0488">Methylation</keyword>
<evidence type="ECO:0000256" key="1">
    <source>
        <dbReference type="ARBA" id="ARBA00022481"/>
    </source>
</evidence>
<evidence type="ECO:0000313" key="3">
    <source>
        <dbReference type="EMBL" id="CCW35271.1"/>
    </source>
</evidence>
<dbReference type="Gene3D" id="3.30.700.10">
    <property type="entry name" value="Glycoprotein, Type 4 Pilin"/>
    <property type="match status" value="1"/>
</dbReference>
<sequence length="284" mass="31252">MKKAFTLIELLVVIAIIAILAAILFPVFAQAREKARQASCTSNLKQLSLAFMMYTQDYDEFFPYWSWWYSSTQGGCPRSDNPSACGHFESVWFNSIYPYIKNSQLFTCPSTNDHSTITQNGIWAWITSGQTPIQVGITPAMANATISYAMSEPLEDGNVCNQGTSGCSQAALPKPAQTLLVADCIIGLTTGWTPSSDPNDPTHHYIISRVAYPNAPADCWSNTATCGAAQDDIGDYRPDISQYASLFDQQARHSEGDVIGFADGHVKWMRARQITFDLFNGGLQ</sequence>
<dbReference type="InterPro" id="IPR000983">
    <property type="entry name" value="Bac_GSPG_pilin"/>
</dbReference>
<dbReference type="Pfam" id="PF07596">
    <property type="entry name" value="SBP_bac_10"/>
    <property type="match status" value="1"/>
</dbReference>